<comment type="caution">
    <text evidence="1">The sequence shown here is derived from an EMBL/GenBank/DDBJ whole genome shotgun (WGS) entry which is preliminary data.</text>
</comment>
<reference evidence="1" key="2">
    <citation type="journal article" date="2022" name="New Phytol.">
        <title>Evolutionary transition to the ectomycorrhizal habit in the genomes of a hyperdiverse lineage of mushroom-forming fungi.</title>
        <authorList>
            <person name="Looney B."/>
            <person name="Miyauchi S."/>
            <person name="Morin E."/>
            <person name="Drula E."/>
            <person name="Courty P.E."/>
            <person name="Kohler A."/>
            <person name="Kuo A."/>
            <person name="LaButti K."/>
            <person name="Pangilinan J."/>
            <person name="Lipzen A."/>
            <person name="Riley R."/>
            <person name="Andreopoulos W."/>
            <person name="He G."/>
            <person name="Johnson J."/>
            <person name="Nolan M."/>
            <person name="Tritt A."/>
            <person name="Barry K.W."/>
            <person name="Grigoriev I.V."/>
            <person name="Nagy L.G."/>
            <person name="Hibbett D."/>
            <person name="Henrissat B."/>
            <person name="Matheny P.B."/>
            <person name="Labbe J."/>
            <person name="Martin F.M."/>
        </authorList>
    </citation>
    <scope>NUCLEOTIDE SEQUENCE</scope>
    <source>
        <strain evidence="1">FP105234-sp</strain>
    </source>
</reference>
<gene>
    <name evidence="1" type="ORF">FA95DRAFT_1612296</name>
</gene>
<dbReference type="EMBL" id="MU276262">
    <property type="protein sequence ID" value="KAI0039796.1"/>
    <property type="molecule type" value="Genomic_DNA"/>
</dbReference>
<sequence length="179" mass="19428">MSTHVVSAVSMPAGGVSRNHNSSPVSSSTGTDSPTPPQGVLSKPFGGAFFGTPDVRLSNDIGRFRVISTRHLMEVPPPPEFLHVGLGTHYFLARHGEQPYPPLVRLEGFGAETMDVSVVRDDTRPDAAGERLVLDRSLFLVWHKSANVVVQRVQFPLLPIYNVYKEQGRSLAAVLVSVS</sequence>
<protein>
    <submittedName>
        <fullName evidence="1">Uncharacterized protein</fullName>
    </submittedName>
</protein>
<evidence type="ECO:0000313" key="2">
    <source>
        <dbReference type="Proteomes" id="UP000814033"/>
    </source>
</evidence>
<proteinExistence type="predicted"/>
<organism evidence="1 2">
    <name type="scientific">Auriscalpium vulgare</name>
    <dbReference type="NCBI Taxonomy" id="40419"/>
    <lineage>
        <taxon>Eukaryota</taxon>
        <taxon>Fungi</taxon>
        <taxon>Dikarya</taxon>
        <taxon>Basidiomycota</taxon>
        <taxon>Agaricomycotina</taxon>
        <taxon>Agaricomycetes</taxon>
        <taxon>Russulales</taxon>
        <taxon>Auriscalpiaceae</taxon>
        <taxon>Auriscalpium</taxon>
    </lineage>
</organism>
<reference evidence="1" key="1">
    <citation type="submission" date="2021-02" db="EMBL/GenBank/DDBJ databases">
        <authorList>
            <consortium name="DOE Joint Genome Institute"/>
            <person name="Ahrendt S."/>
            <person name="Looney B.P."/>
            <person name="Miyauchi S."/>
            <person name="Morin E."/>
            <person name="Drula E."/>
            <person name="Courty P.E."/>
            <person name="Chicoki N."/>
            <person name="Fauchery L."/>
            <person name="Kohler A."/>
            <person name="Kuo A."/>
            <person name="Labutti K."/>
            <person name="Pangilinan J."/>
            <person name="Lipzen A."/>
            <person name="Riley R."/>
            <person name="Andreopoulos W."/>
            <person name="He G."/>
            <person name="Johnson J."/>
            <person name="Barry K.W."/>
            <person name="Grigoriev I.V."/>
            <person name="Nagy L."/>
            <person name="Hibbett D."/>
            <person name="Henrissat B."/>
            <person name="Matheny P.B."/>
            <person name="Labbe J."/>
            <person name="Martin F."/>
        </authorList>
    </citation>
    <scope>NUCLEOTIDE SEQUENCE</scope>
    <source>
        <strain evidence="1">FP105234-sp</strain>
    </source>
</reference>
<dbReference type="Proteomes" id="UP000814033">
    <property type="component" value="Unassembled WGS sequence"/>
</dbReference>
<accession>A0ACB8R875</accession>
<evidence type="ECO:0000313" key="1">
    <source>
        <dbReference type="EMBL" id="KAI0039796.1"/>
    </source>
</evidence>
<keyword evidence="2" id="KW-1185">Reference proteome</keyword>
<name>A0ACB8R875_9AGAM</name>